<evidence type="ECO:0000313" key="1">
    <source>
        <dbReference type="EMBL" id="KAK4499145.1"/>
    </source>
</evidence>
<gene>
    <name evidence="1" type="ORF">PRZ48_009657</name>
</gene>
<name>A0ABR0ECB2_ZASCE</name>
<sequence length="271" mass="30512">MATTQDWPCSSETVGHPTAGPICPRIEALKASASTTARPVRLEFRFAKNKDSEGLRATAHRKVYEVTGKAFAPAMHWAVQVGSKYFDLHRVPFTKFAELRTTDWETSSVRFQAMKEEAKEVGVTYLTNDQIECIGNHIIEKAFPRYDALINNCQSFIIELCKNILKTRNTELNTLWAGHQLYEFFNNANKKLHRTVDKIAGKSRALEDLPVALFHRNLKSIIDPRGELRRIKASWKAGLLKAPVVAAGMSHDRMEILGGMMGRASRLIRSG</sequence>
<evidence type="ECO:0000313" key="2">
    <source>
        <dbReference type="Proteomes" id="UP001305779"/>
    </source>
</evidence>
<keyword evidence="2" id="KW-1185">Reference proteome</keyword>
<dbReference type="Proteomes" id="UP001305779">
    <property type="component" value="Unassembled WGS sequence"/>
</dbReference>
<comment type="caution">
    <text evidence="1">The sequence shown here is derived from an EMBL/GenBank/DDBJ whole genome shotgun (WGS) entry which is preliminary data.</text>
</comment>
<protein>
    <recommendedName>
        <fullName evidence="3">PPPDE domain-containing protein</fullName>
    </recommendedName>
</protein>
<proteinExistence type="predicted"/>
<reference evidence="1 2" key="1">
    <citation type="journal article" date="2023" name="G3 (Bethesda)">
        <title>A chromosome-level genome assembly of Zasmidium syzygii isolated from banana leaves.</title>
        <authorList>
            <person name="van Westerhoven A.C."/>
            <person name="Mehrabi R."/>
            <person name="Talebi R."/>
            <person name="Steentjes M.B.F."/>
            <person name="Corcolon B."/>
            <person name="Chong P.A."/>
            <person name="Kema G.H.J."/>
            <person name="Seidl M.F."/>
        </authorList>
    </citation>
    <scope>NUCLEOTIDE SEQUENCE [LARGE SCALE GENOMIC DNA]</scope>
    <source>
        <strain evidence="1 2">P124</strain>
    </source>
</reference>
<accession>A0ABR0ECB2</accession>
<organism evidence="1 2">
    <name type="scientific">Zasmidium cellare</name>
    <name type="common">Wine cellar mold</name>
    <name type="synonym">Racodium cellare</name>
    <dbReference type="NCBI Taxonomy" id="395010"/>
    <lineage>
        <taxon>Eukaryota</taxon>
        <taxon>Fungi</taxon>
        <taxon>Dikarya</taxon>
        <taxon>Ascomycota</taxon>
        <taxon>Pezizomycotina</taxon>
        <taxon>Dothideomycetes</taxon>
        <taxon>Dothideomycetidae</taxon>
        <taxon>Mycosphaerellales</taxon>
        <taxon>Mycosphaerellaceae</taxon>
        <taxon>Zasmidium</taxon>
    </lineage>
</organism>
<evidence type="ECO:0008006" key="3">
    <source>
        <dbReference type="Google" id="ProtNLM"/>
    </source>
</evidence>
<dbReference type="EMBL" id="JAXOVC010000007">
    <property type="protein sequence ID" value="KAK4499145.1"/>
    <property type="molecule type" value="Genomic_DNA"/>
</dbReference>